<keyword evidence="4" id="KW-0749">Sporulation</keyword>
<keyword evidence="10" id="KW-1185">Reference proteome</keyword>
<dbReference type="InterPro" id="IPR038658">
    <property type="entry name" value="SsgB_sf"/>
</dbReference>
<gene>
    <name evidence="8" type="ORF">ATP06_0237820</name>
    <name evidence="7" type="ORF">AVL48_37505</name>
</gene>
<dbReference type="Pfam" id="PF04686">
    <property type="entry name" value="SsgA"/>
    <property type="match status" value="1"/>
</dbReference>
<dbReference type="RefSeq" id="WP_061990439.1">
    <property type="nucleotide sequence ID" value="NZ_LOBU02000046.1"/>
</dbReference>
<name>A0A154MGV0_9PSEU</name>
<proteinExistence type="inferred from homology"/>
<dbReference type="OrthoDB" id="3627836at2"/>
<reference evidence="7 9" key="1">
    <citation type="submission" date="2015-12" db="EMBL/GenBank/DDBJ databases">
        <title>Amycolatopsis regifaucium genome sequencing and assembly.</title>
        <authorList>
            <person name="Mayilraj S."/>
        </authorList>
    </citation>
    <scope>NUCLEOTIDE SEQUENCE [LARGE SCALE GENOMIC DNA]</scope>
    <source>
        <strain evidence="7 9">GY080</strain>
    </source>
</reference>
<dbReference type="EMBL" id="LOBU02000046">
    <property type="protein sequence ID" value="OKA03125.1"/>
    <property type="molecule type" value="Genomic_DNA"/>
</dbReference>
<evidence type="ECO:0008006" key="11">
    <source>
        <dbReference type="Google" id="ProtNLM"/>
    </source>
</evidence>
<accession>A0A154MGV0</accession>
<evidence type="ECO:0000256" key="2">
    <source>
        <dbReference type="ARBA" id="ARBA00009323"/>
    </source>
</evidence>
<evidence type="ECO:0000256" key="4">
    <source>
        <dbReference type="ARBA" id="ARBA00022969"/>
    </source>
</evidence>
<evidence type="ECO:0000313" key="7">
    <source>
        <dbReference type="EMBL" id="KZB82759.1"/>
    </source>
</evidence>
<evidence type="ECO:0000313" key="8">
    <source>
        <dbReference type="EMBL" id="OKA03125.1"/>
    </source>
</evidence>
<keyword evidence="5" id="KW-0717">Septation</keyword>
<comment type="subcellular location">
    <subcellularLocation>
        <location evidence="1">Cell septum</location>
    </subcellularLocation>
</comment>
<keyword evidence="6" id="KW-0131">Cell cycle</keyword>
<organism evidence="7 9">
    <name type="scientific">Amycolatopsis regifaucium</name>
    <dbReference type="NCBI Taxonomy" id="546365"/>
    <lineage>
        <taxon>Bacteria</taxon>
        <taxon>Bacillati</taxon>
        <taxon>Actinomycetota</taxon>
        <taxon>Actinomycetes</taxon>
        <taxon>Pseudonocardiales</taxon>
        <taxon>Pseudonocardiaceae</taxon>
        <taxon>Amycolatopsis</taxon>
    </lineage>
</organism>
<protein>
    <recommendedName>
        <fullName evidence="11">Sporulation and cell division protein SsgA</fullName>
    </recommendedName>
</protein>
<dbReference type="GO" id="GO:0030428">
    <property type="term" value="C:cell septum"/>
    <property type="evidence" value="ECO:0007669"/>
    <property type="project" value="UniProtKB-SubCell"/>
</dbReference>
<dbReference type="Proteomes" id="UP000076321">
    <property type="component" value="Unassembled WGS sequence"/>
</dbReference>
<evidence type="ECO:0000256" key="1">
    <source>
        <dbReference type="ARBA" id="ARBA00004431"/>
    </source>
</evidence>
<comment type="caution">
    <text evidence="7">The sequence shown here is derived from an EMBL/GenBank/DDBJ whole genome shotgun (WGS) entry which is preliminary data.</text>
</comment>
<evidence type="ECO:0000256" key="3">
    <source>
        <dbReference type="ARBA" id="ARBA00022618"/>
    </source>
</evidence>
<dbReference type="AlphaFoldDB" id="A0A154MGV0"/>
<reference evidence="8 10" key="2">
    <citation type="submission" date="2016-11" db="EMBL/GenBank/DDBJ databases">
        <title>Genome sequencing of Amycolatopsis regifaucium.</title>
        <authorList>
            <person name="Mayilraj S."/>
            <person name="Kaur N."/>
        </authorList>
    </citation>
    <scope>NUCLEOTIDE SEQUENCE [LARGE SCALE GENOMIC DNA]</scope>
    <source>
        <strain evidence="8 10">GY080</strain>
    </source>
</reference>
<comment type="similarity">
    <text evidence="2">Belongs to the SsgA family.</text>
</comment>
<sequence length="126" mass="13282">MKLHMPALVGTVQLQVAAEYSTAEPFAVTLTFPTEPVEAEWVLSRELLNEALNTGTAGIGDVRITARGDLVVLALSTPDGKGVAIFRRDALAAFVSLTYLMVPAGAESDVLDWSAAAEMFPGVSFG</sequence>
<evidence type="ECO:0000313" key="9">
    <source>
        <dbReference type="Proteomes" id="UP000076321"/>
    </source>
</evidence>
<dbReference type="GO" id="GO:0000917">
    <property type="term" value="P:division septum assembly"/>
    <property type="evidence" value="ECO:0007669"/>
    <property type="project" value="UniProtKB-KW"/>
</dbReference>
<dbReference type="EMBL" id="LQCI01000031">
    <property type="protein sequence ID" value="KZB82759.1"/>
    <property type="molecule type" value="Genomic_DNA"/>
</dbReference>
<evidence type="ECO:0000256" key="5">
    <source>
        <dbReference type="ARBA" id="ARBA00023210"/>
    </source>
</evidence>
<evidence type="ECO:0000313" key="10">
    <source>
        <dbReference type="Proteomes" id="UP000186883"/>
    </source>
</evidence>
<keyword evidence="3" id="KW-0132">Cell division</keyword>
<dbReference type="GO" id="GO:0030435">
    <property type="term" value="P:sporulation resulting in formation of a cellular spore"/>
    <property type="evidence" value="ECO:0007669"/>
    <property type="project" value="UniProtKB-KW"/>
</dbReference>
<dbReference type="Proteomes" id="UP000186883">
    <property type="component" value="Unassembled WGS sequence"/>
</dbReference>
<evidence type="ECO:0000256" key="6">
    <source>
        <dbReference type="ARBA" id="ARBA00023306"/>
    </source>
</evidence>
<dbReference type="InterPro" id="IPR006776">
    <property type="entry name" value="SsgB"/>
</dbReference>
<dbReference type="Gene3D" id="2.30.31.20">
    <property type="entry name" value="Sporulation-specific cell division protein SsgB"/>
    <property type="match status" value="1"/>
</dbReference>